<sequence>MLGVKIIKINDITNYINNISEQTNLLALNAASEEMTASSEEVYSATDEVAKSAAILDNATEEMMLYVSKFRLQE</sequence>
<evidence type="ECO:0000313" key="1">
    <source>
        <dbReference type="EMBL" id="GFZ34554.1"/>
    </source>
</evidence>
<dbReference type="SUPFAM" id="SSF58104">
    <property type="entry name" value="Methyl-accepting chemotaxis protein (MCP) signaling domain"/>
    <property type="match status" value="1"/>
</dbReference>
<evidence type="ECO:0000313" key="2">
    <source>
        <dbReference type="Proteomes" id="UP000663802"/>
    </source>
</evidence>
<dbReference type="Gene3D" id="1.10.287.950">
    <property type="entry name" value="Methyl-accepting chemotaxis protein"/>
    <property type="match status" value="1"/>
</dbReference>
<name>A0ABQ1EIM5_9CLOT</name>
<keyword evidence="2" id="KW-1185">Reference proteome</keyword>
<dbReference type="EMBL" id="BMBA01000014">
    <property type="protein sequence ID" value="GFZ34554.1"/>
    <property type="molecule type" value="Genomic_DNA"/>
</dbReference>
<accession>A0ABQ1EIM5</accession>
<gene>
    <name evidence="1" type="ORF">CSC2_50800</name>
</gene>
<protein>
    <recommendedName>
        <fullName evidence="3">Methyl-accepting transducer domain-containing protein</fullName>
    </recommendedName>
</protein>
<comment type="caution">
    <text evidence="1">The sequence shown here is derived from an EMBL/GenBank/DDBJ whole genome shotgun (WGS) entry which is preliminary data.</text>
</comment>
<reference evidence="1 2" key="1">
    <citation type="journal article" date="2021" name="Int. J. Syst. Evol. Microbiol.">
        <title>Clostridium zeae sp. nov., isolated from corn silage.</title>
        <authorList>
            <person name="Kobayashi H."/>
            <person name="Tanizawa Y."/>
            <person name="Yagura M."/>
            <person name="Sakamoto M."/>
            <person name="Ohkuma M."/>
            <person name="Tohno M."/>
        </authorList>
    </citation>
    <scope>NUCLEOTIDE SEQUENCE [LARGE SCALE GENOMIC DNA]</scope>
    <source>
        <strain evidence="1 2">CSC2</strain>
    </source>
</reference>
<dbReference type="RefSeq" id="WP_206873040.1">
    <property type="nucleotide sequence ID" value="NZ_BMBA01000014.1"/>
</dbReference>
<evidence type="ECO:0008006" key="3">
    <source>
        <dbReference type="Google" id="ProtNLM"/>
    </source>
</evidence>
<proteinExistence type="predicted"/>
<dbReference type="Proteomes" id="UP000663802">
    <property type="component" value="Unassembled WGS sequence"/>
</dbReference>
<organism evidence="1 2">
    <name type="scientific">Clostridium zeae</name>
    <dbReference type="NCBI Taxonomy" id="2759022"/>
    <lineage>
        <taxon>Bacteria</taxon>
        <taxon>Bacillati</taxon>
        <taxon>Bacillota</taxon>
        <taxon>Clostridia</taxon>
        <taxon>Eubacteriales</taxon>
        <taxon>Clostridiaceae</taxon>
        <taxon>Clostridium</taxon>
    </lineage>
</organism>